<dbReference type="Pfam" id="PF07500">
    <property type="entry name" value="TFIIS_M"/>
    <property type="match status" value="1"/>
</dbReference>
<dbReference type="Gene3D" id="1.10.472.30">
    <property type="entry name" value="Transcription elongation factor S-II, central domain"/>
    <property type="match status" value="1"/>
</dbReference>
<dbReference type="InterPro" id="IPR017923">
    <property type="entry name" value="TFIIS_N"/>
</dbReference>
<keyword evidence="12" id="KW-1185">Reference proteome</keyword>
<evidence type="ECO:0000259" key="9">
    <source>
        <dbReference type="PROSITE" id="PS51319"/>
    </source>
</evidence>
<dbReference type="InterPro" id="IPR035100">
    <property type="entry name" value="TF_IIS-typ"/>
</dbReference>
<dbReference type="PROSITE" id="PS51321">
    <property type="entry name" value="TFIIS_CENTRAL"/>
    <property type="match status" value="1"/>
</dbReference>
<dbReference type="SUPFAM" id="SSF46942">
    <property type="entry name" value="Elongation factor TFIIS domain 2"/>
    <property type="match status" value="1"/>
</dbReference>
<keyword evidence="4" id="KW-0862">Zinc</keyword>
<organism evidence="11 12">
    <name type="scientific">Platanthera zijinensis</name>
    <dbReference type="NCBI Taxonomy" id="2320716"/>
    <lineage>
        <taxon>Eukaryota</taxon>
        <taxon>Viridiplantae</taxon>
        <taxon>Streptophyta</taxon>
        <taxon>Embryophyta</taxon>
        <taxon>Tracheophyta</taxon>
        <taxon>Spermatophyta</taxon>
        <taxon>Magnoliopsida</taxon>
        <taxon>Liliopsida</taxon>
        <taxon>Asparagales</taxon>
        <taxon>Orchidaceae</taxon>
        <taxon>Orchidoideae</taxon>
        <taxon>Orchideae</taxon>
        <taxon>Orchidinae</taxon>
        <taxon>Platanthera</taxon>
    </lineage>
</organism>
<reference evidence="11 12" key="1">
    <citation type="journal article" date="2022" name="Nat. Plants">
        <title>Genomes of leafy and leafless Platanthera orchids illuminate the evolution of mycoheterotrophy.</title>
        <authorList>
            <person name="Li M.H."/>
            <person name="Liu K.W."/>
            <person name="Li Z."/>
            <person name="Lu H.C."/>
            <person name="Ye Q.L."/>
            <person name="Zhang D."/>
            <person name="Wang J.Y."/>
            <person name="Li Y.F."/>
            <person name="Zhong Z.M."/>
            <person name="Liu X."/>
            <person name="Yu X."/>
            <person name="Liu D.K."/>
            <person name="Tu X.D."/>
            <person name="Liu B."/>
            <person name="Hao Y."/>
            <person name="Liao X.Y."/>
            <person name="Jiang Y.T."/>
            <person name="Sun W.H."/>
            <person name="Chen J."/>
            <person name="Chen Y.Q."/>
            <person name="Ai Y."/>
            <person name="Zhai J.W."/>
            <person name="Wu S.S."/>
            <person name="Zhou Z."/>
            <person name="Hsiao Y.Y."/>
            <person name="Wu W.L."/>
            <person name="Chen Y.Y."/>
            <person name="Lin Y.F."/>
            <person name="Hsu J.L."/>
            <person name="Li C.Y."/>
            <person name="Wang Z.W."/>
            <person name="Zhao X."/>
            <person name="Zhong W.Y."/>
            <person name="Ma X.K."/>
            <person name="Ma L."/>
            <person name="Huang J."/>
            <person name="Chen G.Z."/>
            <person name="Huang M.Z."/>
            <person name="Huang L."/>
            <person name="Peng D.H."/>
            <person name="Luo Y.B."/>
            <person name="Zou S.Q."/>
            <person name="Chen S.P."/>
            <person name="Lan S."/>
            <person name="Tsai W.C."/>
            <person name="Van de Peer Y."/>
            <person name="Liu Z.J."/>
        </authorList>
    </citation>
    <scope>NUCLEOTIDE SEQUENCE [LARGE SCALE GENOMIC DNA]</scope>
    <source>
        <strain evidence="11">Lor287</strain>
    </source>
</reference>
<name>A0AAP0G585_9ASPA</name>
<dbReference type="PROSITE" id="PS00466">
    <property type="entry name" value="ZF_TFIIS_1"/>
    <property type="match status" value="1"/>
</dbReference>
<evidence type="ECO:0000256" key="2">
    <source>
        <dbReference type="ARBA" id="ARBA00022723"/>
    </source>
</evidence>
<sequence length="414" mass="46599">MEKELLEAFEAAEKAAEAAAGDGGAADEDRCVDILKRMRKMPVSTKALVATQVGKRIRSLTKHSKPRIQAVAADLFKFWKNFVIEETSKACKSSEDRKILKSEVISEKSDIIKVEKTVNSSPPKPFLQSKSEFIKIERLASDKDAVPEKLLSSQAAVKIEKTTKGEFLSSTTSERNNAVEPVKIDGTMKSESRSSAAYERNDGVVAIKVEEKKISSVAKPLILNTPPKLTSMIKCNDPMRDKLRELLHESFSKVPPEASEDERHEVRDILDEINTRDPIRVAVTVESTMFEKLGRSNGTNKVKYRSIMFNLKDSKNTDLRRRVLLGHIIPEKLIDMSAEEMASDERKLSNKQIQEKALMECERAAAPKATTDQFKCGRCGQRKCTYYQLQTRSADEPMTTFVTCVNCNNHWKFC</sequence>
<dbReference type="PANTHER" id="PTHR11477:SF0">
    <property type="entry name" value="IP08861P-RELATED"/>
    <property type="match status" value="1"/>
</dbReference>
<feature type="domain" description="TFIIS N-terminal" evidence="9">
    <location>
        <begin position="1"/>
        <end position="86"/>
    </location>
</feature>
<keyword evidence="3 6" id="KW-0863">Zinc-finger</keyword>
<dbReference type="GO" id="GO:0006368">
    <property type="term" value="P:transcription elongation by RNA polymerase II"/>
    <property type="evidence" value="ECO:0007669"/>
    <property type="project" value="InterPro"/>
</dbReference>
<comment type="subcellular location">
    <subcellularLocation>
        <location evidence="1 7">Nucleus</location>
    </subcellularLocation>
</comment>
<dbReference type="GO" id="GO:0008270">
    <property type="term" value="F:zinc ion binding"/>
    <property type="evidence" value="ECO:0007669"/>
    <property type="project" value="UniProtKB-KW"/>
</dbReference>
<evidence type="ECO:0000256" key="5">
    <source>
        <dbReference type="ARBA" id="ARBA00023242"/>
    </source>
</evidence>
<dbReference type="InterPro" id="IPR003617">
    <property type="entry name" value="TFIIS/CRSP70_N_sub"/>
</dbReference>
<dbReference type="GO" id="GO:0005634">
    <property type="term" value="C:nucleus"/>
    <property type="evidence" value="ECO:0007669"/>
    <property type="project" value="UniProtKB-SubCell"/>
</dbReference>
<protein>
    <recommendedName>
        <fullName evidence="13">Transcription elongation factor TFIIS</fullName>
    </recommendedName>
</protein>
<evidence type="ECO:0000256" key="3">
    <source>
        <dbReference type="ARBA" id="ARBA00022771"/>
    </source>
</evidence>
<dbReference type="CDD" id="cd00183">
    <property type="entry name" value="TFIIS_I"/>
    <property type="match status" value="1"/>
</dbReference>
<dbReference type="InterPro" id="IPR006289">
    <property type="entry name" value="TFSII"/>
</dbReference>
<evidence type="ECO:0000313" key="11">
    <source>
        <dbReference type="EMBL" id="KAK8937484.1"/>
    </source>
</evidence>
<evidence type="ECO:0000259" key="10">
    <source>
        <dbReference type="PROSITE" id="PS51321"/>
    </source>
</evidence>
<dbReference type="Pfam" id="PF01096">
    <property type="entry name" value="Zn_ribbon_TFIIS"/>
    <property type="match status" value="1"/>
</dbReference>
<dbReference type="FunFam" id="2.20.25.10:FF:000001">
    <property type="entry name" value="Probable Transcription elongation factor S-II"/>
    <property type="match status" value="1"/>
</dbReference>
<dbReference type="SMART" id="SM00509">
    <property type="entry name" value="TFS2N"/>
    <property type="match status" value="1"/>
</dbReference>
<proteinExistence type="predicted"/>
<evidence type="ECO:0000259" key="8">
    <source>
        <dbReference type="PROSITE" id="PS51133"/>
    </source>
</evidence>
<dbReference type="InterPro" id="IPR035441">
    <property type="entry name" value="TFIIS/LEDGF_dom_sf"/>
</dbReference>
<evidence type="ECO:0000256" key="4">
    <source>
        <dbReference type="ARBA" id="ARBA00022833"/>
    </source>
</evidence>
<dbReference type="SUPFAM" id="SSF47676">
    <property type="entry name" value="Conserved domain common to transcription factors TFIIS, elongin A, CRSP70"/>
    <property type="match status" value="1"/>
</dbReference>
<evidence type="ECO:0000256" key="1">
    <source>
        <dbReference type="ARBA" id="ARBA00004123"/>
    </source>
</evidence>
<dbReference type="Gene3D" id="1.20.930.10">
    <property type="entry name" value="Conserved domain common to transcription factors TFIIS, elongin A, CRSP70"/>
    <property type="match status" value="1"/>
</dbReference>
<accession>A0AAP0G585</accession>
<dbReference type="SMART" id="SM00510">
    <property type="entry name" value="TFS2M"/>
    <property type="match status" value="1"/>
</dbReference>
<dbReference type="CDD" id="cd13749">
    <property type="entry name" value="Zn-ribbon_TFIIS"/>
    <property type="match status" value="1"/>
</dbReference>
<dbReference type="GO" id="GO:0003676">
    <property type="term" value="F:nucleic acid binding"/>
    <property type="evidence" value="ECO:0007669"/>
    <property type="project" value="InterPro"/>
</dbReference>
<dbReference type="Gene3D" id="2.20.25.10">
    <property type="match status" value="1"/>
</dbReference>
<keyword evidence="2" id="KW-0479">Metal-binding</keyword>
<dbReference type="SMART" id="SM00440">
    <property type="entry name" value="ZnF_C2C2"/>
    <property type="match status" value="1"/>
</dbReference>
<feature type="domain" description="TFIIS central" evidence="10">
    <location>
        <begin position="239"/>
        <end position="369"/>
    </location>
</feature>
<keyword evidence="5 7" id="KW-0539">Nucleus</keyword>
<evidence type="ECO:0000313" key="12">
    <source>
        <dbReference type="Proteomes" id="UP001418222"/>
    </source>
</evidence>
<dbReference type="EMBL" id="JBBWWQ010000010">
    <property type="protein sequence ID" value="KAK8937484.1"/>
    <property type="molecule type" value="Genomic_DNA"/>
</dbReference>
<dbReference type="InterPro" id="IPR003618">
    <property type="entry name" value="TFIIS_cen_dom"/>
</dbReference>
<dbReference type="PROSITE" id="PS51133">
    <property type="entry name" value="ZF_TFIIS_2"/>
    <property type="match status" value="1"/>
</dbReference>
<dbReference type="Pfam" id="PF08711">
    <property type="entry name" value="Med26"/>
    <property type="match status" value="1"/>
</dbReference>
<dbReference type="Proteomes" id="UP001418222">
    <property type="component" value="Unassembled WGS sequence"/>
</dbReference>
<dbReference type="PANTHER" id="PTHR11477">
    <property type="entry name" value="TRANSCRIPTION FACTOR S-II ZINC FINGER DOMAIN-CONTAINING PROTEIN"/>
    <property type="match status" value="1"/>
</dbReference>
<dbReference type="InterPro" id="IPR036575">
    <property type="entry name" value="TFIIS_cen_dom_sf"/>
</dbReference>
<dbReference type="AlphaFoldDB" id="A0AAP0G585"/>
<comment type="caution">
    <text evidence="11">The sequence shown here is derived from an EMBL/GenBank/DDBJ whole genome shotgun (WGS) entry which is preliminary data.</text>
</comment>
<gene>
    <name evidence="11" type="ORF">KSP39_PZI012770</name>
</gene>
<dbReference type="SUPFAM" id="SSF57783">
    <property type="entry name" value="Zinc beta-ribbon"/>
    <property type="match status" value="1"/>
</dbReference>
<evidence type="ECO:0000256" key="7">
    <source>
        <dbReference type="PROSITE-ProRule" id="PRU00649"/>
    </source>
</evidence>
<dbReference type="PIRSF" id="PIRSF006704">
    <property type="entry name" value="TF_IIS"/>
    <property type="match status" value="1"/>
</dbReference>
<dbReference type="NCBIfam" id="TIGR01385">
    <property type="entry name" value="TFSII"/>
    <property type="match status" value="1"/>
</dbReference>
<evidence type="ECO:0008006" key="13">
    <source>
        <dbReference type="Google" id="ProtNLM"/>
    </source>
</evidence>
<evidence type="ECO:0000256" key="6">
    <source>
        <dbReference type="PROSITE-ProRule" id="PRU00472"/>
    </source>
</evidence>
<dbReference type="InterPro" id="IPR001222">
    <property type="entry name" value="Znf_TFIIS"/>
</dbReference>
<feature type="domain" description="TFIIS-type" evidence="8">
    <location>
        <begin position="372"/>
        <end position="412"/>
    </location>
</feature>
<dbReference type="PROSITE" id="PS51319">
    <property type="entry name" value="TFIIS_N"/>
    <property type="match status" value="1"/>
</dbReference>